<organism evidence="2 3">
    <name type="scientific">Solitalea koreensis</name>
    <dbReference type="NCBI Taxonomy" id="543615"/>
    <lineage>
        <taxon>Bacteria</taxon>
        <taxon>Pseudomonadati</taxon>
        <taxon>Bacteroidota</taxon>
        <taxon>Sphingobacteriia</taxon>
        <taxon>Sphingobacteriales</taxon>
        <taxon>Sphingobacteriaceae</taxon>
        <taxon>Solitalea</taxon>
    </lineage>
</organism>
<keyword evidence="3" id="KW-1185">Reference proteome</keyword>
<dbReference type="PROSITE" id="PS51257">
    <property type="entry name" value="PROKAR_LIPOPROTEIN"/>
    <property type="match status" value="1"/>
</dbReference>
<dbReference type="RefSeq" id="WP_185955139.1">
    <property type="nucleotide sequence ID" value="NZ_FXSZ01000001.1"/>
</dbReference>
<feature type="chain" id="PRO_5021718193" description="DUF4843 domain-containing protein" evidence="1">
    <location>
        <begin position="21"/>
        <end position="244"/>
    </location>
</feature>
<accession>A0A521AFX2</accession>
<evidence type="ECO:0008006" key="4">
    <source>
        <dbReference type="Google" id="ProtNLM"/>
    </source>
</evidence>
<sequence length="244" mass="27707">MKRLAKYCSFLFGTVMILSACEKQEISTYNDDPGIYFTTSTYAYSFTEDIGANSKTIYLPVALSGNAKDVDRHFTIEVVNDTNTNVTSEMYEIQQGDLLKNSFNGRVGIVLKRNQQVDQSLVKLKVKLSESSDFKPMLTQTVQITWTGKIIQPVNWNWLKYYFGTPFSTNWYAFMLKEAGVTSFPYSGTLSKTDPVTWWWSAAQVNAYALKVKEALIKYNLEHPGNELRYEDGPNAGQLVTMPI</sequence>
<feature type="signal peptide" evidence="1">
    <location>
        <begin position="1"/>
        <end position="20"/>
    </location>
</feature>
<reference evidence="2 3" key="1">
    <citation type="submission" date="2017-05" db="EMBL/GenBank/DDBJ databases">
        <authorList>
            <person name="Varghese N."/>
            <person name="Submissions S."/>
        </authorList>
    </citation>
    <scope>NUCLEOTIDE SEQUENCE [LARGE SCALE GENOMIC DNA]</scope>
    <source>
        <strain evidence="2 3">DSM 21342</strain>
    </source>
</reference>
<evidence type="ECO:0000313" key="2">
    <source>
        <dbReference type="EMBL" id="SMO33658.1"/>
    </source>
</evidence>
<dbReference type="EMBL" id="FXSZ01000001">
    <property type="protein sequence ID" value="SMO33658.1"/>
    <property type="molecule type" value="Genomic_DNA"/>
</dbReference>
<evidence type="ECO:0000313" key="3">
    <source>
        <dbReference type="Proteomes" id="UP000315971"/>
    </source>
</evidence>
<name>A0A521AFX2_9SPHI</name>
<keyword evidence="1" id="KW-0732">Signal</keyword>
<dbReference type="AlphaFoldDB" id="A0A521AFX2"/>
<proteinExistence type="predicted"/>
<dbReference type="Pfam" id="PF16132">
    <property type="entry name" value="DUF4843"/>
    <property type="match status" value="1"/>
</dbReference>
<evidence type="ECO:0000256" key="1">
    <source>
        <dbReference type="SAM" id="SignalP"/>
    </source>
</evidence>
<dbReference type="Proteomes" id="UP000315971">
    <property type="component" value="Unassembled WGS sequence"/>
</dbReference>
<gene>
    <name evidence="2" type="ORF">SAMN06265350_101120</name>
</gene>
<protein>
    <recommendedName>
        <fullName evidence="4">DUF4843 domain-containing protein</fullName>
    </recommendedName>
</protein>
<dbReference type="InterPro" id="IPR032299">
    <property type="entry name" value="DUF4843"/>
</dbReference>